<accession>A0ABU8HC20</accession>
<protein>
    <submittedName>
        <fullName evidence="2">GNAT family N-acetyltransferase</fullName>
    </submittedName>
</protein>
<dbReference type="Pfam" id="PF00583">
    <property type="entry name" value="Acetyltransf_1"/>
    <property type="match status" value="1"/>
</dbReference>
<name>A0ABU8HC20_9BACI</name>
<dbReference type="SUPFAM" id="SSF55729">
    <property type="entry name" value="Acyl-CoA N-acyltransferases (Nat)"/>
    <property type="match status" value="1"/>
</dbReference>
<dbReference type="Gene3D" id="3.40.630.30">
    <property type="match status" value="1"/>
</dbReference>
<sequence>MVNLIPMTNLEFEKYIETSVSDFANQSIASGNWSEGDALQKAKEKYHSLLPDGKETANQYFYTIFDTDQEVGILWFAQKTTDLGYIYDIRIDENRQGNGYGKAAMYSIERIAKEELGLKKIGLHVFGHNKVARDLYEKLGYDITNLVMEKVI</sequence>
<dbReference type="InterPro" id="IPR000182">
    <property type="entry name" value="GNAT_dom"/>
</dbReference>
<dbReference type="InterPro" id="IPR016181">
    <property type="entry name" value="Acyl_CoA_acyltransferase"/>
</dbReference>
<evidence type="ECO:0000313" key="3">
    <source>
        <dbReference type="Proteomes" id="UP001312865"/>
    </source>
</evidence>
<gene>
    <name evidence="2" type="ORF">WAK64_06805</name>
</gene>
<dbReference type="PANTHER" id="PTHR43415:SF3">
    <property type="entry name" value="GNAT-FAMILY ACETYLTRANSFERASE"/>
    <property type="match status" value="1"/>
</dbReference>
<dbReference type="RefSeq" id="WP_336586197.1">
    <property type="nucleotide sequence ID" value="NZ_JBBAXC010000004.1"/>
</dbReference>
<dbReference type="PROSITE" id="PS51186">
    <property type="entry name" value="GNAT"/>
    <property type="match status" value="1"/>
</dbReference>
<comment type="caution">
    <text evidence="2">The sequence shown here is derived from an EMBL/GenBank/DDBJ whole genome shotgun (WGS) entry which is preliminary data.</text>
</comment>
<keyword evidence="3" id="KW-1185">Reference proteome</keyword>
<organism evidence="2 3">
    <name type="scientific">Bacillus spongiae</name>
    <dbReference type="NCBI Taxonomy" id="2683610"/>
    <lineage>
        <taxon>Bacteria</taxon>
        <taxon>Bacillati</taxon>
        <taxon>Bacillota</taxon>
        <taxon>Bacilli</taxon>
        <taxon>Bacillales</taxon>
        <taxon>Bacillaceae</taxon>
        <taxon>Bacillus</taxon>
    </lineage>
</organism>
<dbReference type="Proteomes" id="UP001312865">
    <property type="component" value="Unassembled WGS sequence"/>
</dbReference>
<dbReference type="EMBL" id="JBBAXC010000004">
    <property type="protein sequence ID" value="MEI5906766.1"/>
    <property type="molecule type" value="Genomic_DNA"/>
</dbReference>
<dbReference type="CDD" id="cd04301">
    <property type="entry name" value="NAT_SF"/>
    <property type="match status" value="1"/>
</dbReference>
<evidence type="ECO:0000313" key="2">
    <source>
        <dbReference type="EMBL" id="MEI5906766.1"/>
    </source>
</evidence>
<dbReference type="PANTHER" id="PTHR43415">
    <property type="entry name" value="SPERMIDINE N(1)-ACETYLTRANSFERASE"/>
    <property type="match status" value="1"/>
</dbReference>
<evidence type="ECO:0000259" key="1">
    <source>
        <dbReference type="PROSITE" id="PS51186"/>
    </source>
</evidence>
<proteinExistence type="predicted"/>
<reference evidence="2 3" key="1">
    <citation type="journal article" date="2018" name="J. Microbiol.">
        <title>Bacillus spongiae sp. nov., isolated from sponge of Jeju Island.</title>
        <authorList>
            <person name="Lee G.E."/>
            <person name="Im W.T."/>
            <person name="Park J.S."/>
        </authorList>
    </citation>
    <scope>NUCLEOTIDE SEQUENCE [LARGE SCALE GENOMIC DNA]</scope>
    <source>
        <strain evidence="2 3">135PIL107-10</strain>
    </source>
</reference>
<feature type="domain" description="N-acetyltransferase" evidence="1">
    <location>
        <begin position="10"/>
        <end position="152"/>
    </location>
</feature>